<evidence type="ECO:0000313" key="10">
    <source>
        <dbReference type="Proteomes" id="UP000295636"/>
    </source>
</evidence>
<keyword evidence="6" id="KW-0119">Carbohydrate metabolism</keyword>
<gene>
    <name evidence="9" type="ORF">E1757_33975</name>
</gene>
<name>A0A4R5KA27_9BACL</name>
<reference evidence="9 10" key="1">
    <citation type="submission" date="2019-03" db="EMBL/GenBank/DDBJ databases">
        <title>This is whole genome sequence of Paenibacillus sp MS74 strain.</title>
        <authorList>
            <person name="Trinh H.N."/>
        </authorList>
    </citation>
    <scope>NUCLEOTIDE SEQUENCE [LARGE SCALE GENOMIC DNA]</scope>
    <source>
        <strain evidence="9 10">MS74</strain>
    </source>
</reference>
<evidence type="ECO:0000259" key="7">
    <source>
        <dbReference type="Pfam" id="PF07005"/>
    </source>
</evidence>
<dbReference type="InterPro" id="IPR037051">
    <property type="entry name" value="4-carb_acid_sugar_kinase_N_sf"/>
</dbReference>
<evidence type="ECO:0000256" key="1">
    <source>
        <dbReference type="ARBA" id="ARBA00005715"/>
    </source>
</evidence>
<keyword evidence="3" id="KW-0547">Nucleotide-binding</keyword>
<keyword evidence="4 9" id="KW-0418">Kinase</keyword>
<accession>A0A4R5KA27</accession>
<sequence>MLLAYYGDDFTGSTDAMEALAKNGARTLLFLEPPSPGLLAEKFPDVQCIGVAGISRSLGPAAMERELQPVFDALSVLNPRLVHYKVCSTFDSSPDIGSIGKAMEIGRGVFGSGRYIPILAGVPELGRYTVFGHHFAASIGGVYRLDRHPVMSRHPVTPMDESDLMLHLAKQTDISIGLLSVLDLKLDPGDVDRLLEEKVSDGSGAVLFDVLDEPMLEQAGRLMWNETHRGPVFAVGSSGVEYALTSHWRSIGLIGEGAANRGVSGRVSASVSVPSGGGPGKAERLLVISGSCSPVTAGQIRYALQHGFTGIRAPVMELVDEAYAGQAQEALAQQVSEALREGKSVVVYTSTGPDDDTIGPLRERLISLGRDPSESGALLGRQLGQVARRLVLECGLRRLLAAGGDTSGYLVKELGIYALELLEPLVPGGPLCRAYAEEAGLDGLELSLKGGQVGPPEYFLQVLEGRQ</sequence>
<evidence type="ECO:0000313" key="9">
    <source>
        <dbReference type="EMBL" id="TDF90542.1"/>
    </source>
</evidence>
<feature type="domain" description="Four-carbon acid sugar kinase nucleotide binding" evidence="8">
    <location>
        <begin position="286"/>
        <end position="459"/>
    </location>
</feature>
<dbReference type="Gene3D" id="3.40.50.10840">
    <property type="entry name" value="Putative sugar-binding, N-terminal domain"/>
    <property type="match status" value="1"/>
</dbReference>
<keyword evidence="2" id="KW-0808">Transferase</keyword>
<evidence type="ECO:0000256" key="4">
    <source>
        <dbReference type="ARBA" id="ARBA00022777"/>
    </source>
</evidence>
<proteinExistence type="inferred from homology"/>
<organism evidence="9 10">
    <name type="scientific">Paenibacillus piri</name>
    <dbReference type="NCBI Taxonomy" id="2547395"/>
    <lineage>
        <taxon>Bacteria</taxon>
        <taxon>Bacillati</taxon>
        <taxon>Bacillota</taxon>
        <taxon>Bacilli</taxon>
        <taxon>Bacillales</taxon>
        <taxon>Paenibacillaceae</taxon>
        <taxon>Paenibacillus</taxon>
    </lineage>
</organism>
<dbReference type="Proteomes" id="UP000295636">
    <property type="component" value="Unassembled WGS sequence"/>
</dbReference>
<dbReference type="EMBL" id="SMRT01000033">
    <property type="protein sequence ID" value="TDF90542.1"/>
    <property type="molecule type" value="Genomic_DNA"/>
</dbReference>
<keyword evidence="5" id="KW-0067">ATP-binding</keyword>
<dbReference type="InterPro" id="IPR042213">
    <property type="entry name" value="NBD_C_sf"/>
</dbReference>
<dbReference type="InterPro" id="IPR010737">
    <property type="entry name" value="4-carb_acid_sugar_kinase_N"/>
</dbReference>
<feature type="domain" description="Four-carbon acid sugar kinase N-terminal" evidence="7">
    <location>
        <begin position="3"/>
        <end position="244"/>
    </location>
</feature>
<dbReference type="GO" id="GO:0005524">
    <property type="term" value="F:ATP binding"/>
    <property type="evidence" value="ECO:0007669"/>
    <property type="project" value="UniProtKB-KW"/>
</dbReference>
<dbReference type="Pfam" id="PF17042">
    <property type="entry name" value="NBD_C"/>
    <property type="match status" value="1"/>
</dbReference>
<evidence type="ECO:0000256" key="5">
    <source>
        <dbReference type="ARBA" id="ARBA00022840"/>
    </source>
</evidence>
<comment type="caution">
    <text evidence="9">The sequence shown here is derived from an EMBL/GenBank/DDBJ whole genome shotgun (WGS) entry which is preliminary data.</text>
</comment>
<dbReference type="SUPFAM" id="SSF142764">
    <property type="entry name" value="YgbK-like"/>
    <property type="match status" value="1"/>
</dbReference>
<dbReference type="Pfam" id="PF07005">
    <property type="entry name" value="SBD_N"/>
    <property type="match status" value="1"/>
</dbReference>
<evidence type="ECO:0000256" key="2">
    <source>
        <dbReference type="ARBA" id="ARBA00022679"/>
    </source>
</evidence>
<evidence type="ECO:0000256" key="6">
    <source>
        <dbReference type="ARBA" id="ARBA00023277"/>
    </source>
</evidence>
<evidence type="ECO:0000256" key="3">
    <source>
        <dbReference type="ARBA" id="ARBA00022741"/>
    </source>
</evidence>
<dbReference type="InterPro" id="IPR031475">
    <property type="entry name" value="NBD_C"/>
</dbReference>
<evidence type="ECO:0000259" key="8">
    <source>
        <dbReference type="Pfam" id="PF17042"/>
    </source>
</evidence>
<dbReference type="OrthoDB" id="9778478at2"/>
<dbReference type="GO" id="GO:0016301">
    <property type="term" value="F:kinase activity"/>
    <property type="evidence" value="ECO:0007669"/>
    <property type="project" value="UniProtKB-KW"/>
</dbReference>
<comment type="similarity">
    <text evidence="1">Belongs to the four-carbon acid sugar kinase family.</text>
</comment>
<keyword evidence="10" id="KW-1185">Reference proteome</keyword>
<dbReference type="AlphaFoldDB" id="A0A4R5KA27"/>
<protein>
    <submittedName>
        <fullName evidence="9">Four-carbon acid sugar kinase family protein</fullName>
    </submittedName>
</protein>
<dbReference type="Gene3D" id="3.40.980.20">
    <property type="entry name" value="Four-carbon acid sugar kinase, nucleotide binding domain"/>
    <property type="match status" value="1"/>
</dbReference>